<dbReference type="GO" id="GO:0008170">
    <property type="term" value="F:N-methyltransferase activity"/>
    <property type="evidence" value="ECO:0007669"/>
    <property type="project" value="InterPro"/>
</dbReference>
<evidence type="ECO:0000259" key="5">
    <source>
        <dbReference type="Pfam" id="PF01555"/>
    </source>
</evidence>
<accession>A0A1F5E9D1</accession>
<dbReference type="EMBL" id="MEZY01000029">
    <property type="protein sequence ID" value="OGD63864.1"/>
    <property type="molecule type" value="Genomic_DNA"/>
</dbReference>
<proteinExistence type="inferred from homology"/>
<dbReference type="GO" id="GO:0003677">
    <property type="term" value="F:DNA binding"/>
    <property type="evidence" value="ECO:0007669"/>
    <property type="project" value="InterPro"/>
</dbReference>
<organism evidence="6 7">
    <name type="scientific">Candidatus Berkelbacteria bacterium RIFOXYA2_FULL_43_10</name>
    <dbReference type="NCBI Taxonomy" id="1797472"/>
    <lineage>
        <taxon>Bacteria</taxon>
        <taxon>Candidatus Berkelbacteria</taxon>
    </lineage>
</organism>
<dbReference type="Pfam" id="PF01555">
    <property type="entry name" value="N6_N4_Mtase"/>
    <property type="match status" value="1"/>
</dbReference>
<comment type="caution">
    <text evidence="6">The sequence shown here is derived from an EMBL/GenBank/DDBJ whole genome shotgun (WGS) entry which is preliminary data.</text>
</comment>
<dbReference type="InterPro" id="IPR002052">
    <property type="entry name" value="DNA_methylase_N6_adenine_CS"/>
</dbReference>
<dbReference type="SUPFAM" id="SSF53335">
    <property type="entry name" value="S-adenosyl-L-methionine-dependent methyltransferases"/>
    <property type="match status" value="1"/>
</dbReference>
<evidence type="ECO:0000256" key="2">
    <source>
        <dbReference type="ARBA" id="ARBA00022603"/>
    </source>
</evidence>
<name>A0A1F5E9D1_9BACT</name>
<dbReference type="PRINTS" id="PR00506">
    <property type="entry name" value="D21N6MTFRASE"/>
</dbReference>
<dbReference type="PROSITE" id="PS00092">
    <property type="entry name" value="N6_MTASE"/>
    <property type="match status" value="1"/>
</dbReference>
<feature type="domain" description="DNA methylase N-4/N-6" evidence="5">
    <location>
        <begin position="106"/>
        <end position="379"/>
    </location>
</feature>
<comment type="similarity">
    <text evidence="1">Belongs to the N(4)/N(6)-methyltransferase family.</text>
</comment>
<evidence type="ECO:0000256" key="1">
    <source>
        <dbReference type="ARBA" id="ARBA00006594"/>
    </source>
</evidence>
<keyword evidence="4" id="KW-0949">S-adenosyl-L-methionine</keyword>
<protein>
    <recommendedName>
        <fullName evidence="5">DNA methylase N-4/N-6 domain-containing protein</fullName>
    </recommendedName>
</protein>
<keyword evidence="3" id="KW-0808">Transferase</keyword>
<evidence type="ECO:0000313" key="7">
    <source>
        <dbReference type="Proteomes" id="UP000178583"/>
    </source>
</evidence>
<evidence type="ECO:0000256" key="4">
    <source>
        <dbReference type="ARBA" id="ARBA00022691"/>
    </source>
</evidence>
<sequence>MANTIEDLEKIQKESESQEIVDQKVITSLSSKIRKRLNNLPDPTNAPLGYDEHKAFDRVFPYLNIPTLHPKTNDDTVIFNAPELEPNKLYLGDNLEVLRTLKSESIDLIYIDPPFFSGRNYNVIWGDTNEVRTFEDIWEGGITSYLIWLNARLWEMKRVLKKTGSIYVHCDWHASHYIKIEMDRIFGYDNFRNEIVWKRATPIGGKVKSKMMPHDFDSIIYYCKTNKAPYNNQFLEYSENYLVNYFKYVDKDGRRYRIQTLGDYSEESKEKFRKLGKIYKSKEGKEALIQYLEDSKGVLLDDIWTDVIGIQSKAFQKQSSVEKIGYPTQKPEALLERIIKASSNEGDVVADFFVGGGTTCAVAQRLKRKFVGCDSSRVAISVTLDRLVKIGEDMSGVKSNISTIPRFKLFGKESFQPKLQVAGAVEKVPNLEVNYLGVYPTEKFKELSQDEFNKFVLTSYGASINTAESTISGYRPPAHQEPILVGPSNSKESIAPNLLKKFYEEIKSTLEPNKLIRAKIIGWRFSRQALHYLKVLNQYSYKYNLPLELEAIPLDSKEFRSRILQRMPDVEENELFLRFSKSPVIGEIKVKKVGSLEYEFEAGDALSSNEDGWLVNCQWDFDYQEGHFTADKEYILSREKNKDKKRGEIFKATLNAKHEFEKEGEYTIACKVQDNLAGETIFSKELYID</sequence>
<dbReference type="Proteomes" id="UP000178583">
    <property type="component" value="Unassembled WGS sequence"/>
</dbReference>
<dbReference type="STRING" id="1797472.A2215_00785"/>
<gene>
    <name evidence="6" type="ORF">A2215_00785</name>
</gene>
<dbReference type="InterPro" id="IPR029063">
    <property type="entry name" value="SAM-dependent_MTases_sf"/>
</dbReference>
<keyword evidence="2" id="KW-0489">Methyltransferase</keyword>
<dbReference type="InterPro" id="IPR002941">
    <property type="entry name" value="DNA_methylase_N4/N6"/>
</dbReference>
<reference evidence="6 7" key="1">
    <citation type="journal article" date="2016" name="Nat. Commun.">
        <title>Thousands of microbial genomes shed light on interconnected biogeochemical processes in an aquifer system.</title>
        <authorList>
            <person name="Anantharaman K."/>
            <person name="Brown C.T."/>
            <person name="Hug L.A."/>
            <person name="Sharon I."/>
            <person name="Castelle C.J."/>
            <person name="Probst A.J."/>
            <person name="Thomas B.C."/>
            <person name="Singh A."/>
            <person name="Wilkins M.J."/>
            <person name="Karaoz U."/>
            <person name="Brodie E.L."/>
            <person name="Williams K.H."/>
            <person name="Hubbard S.S."/>
            <person name="Banfield J.F."/>
        </authorList>
    </citation>
    <scope>NUCLEOTIDE SEQUENCE [LARGE SCALE GENOMIC DNA]</scope>
</reference>
<dbReference type="Gene3D" id="3.40.50.150">
    <property type="entry name" value="Vaccinia Virus protein VP39"/>
    <property type="match status" value="1"/>
</dbReference>
<dbReference type="AlphaFoldDB" id="A0A1F5E9D1"/>
<dbReference type="GO" id="GO:0032259">
    <property type="term" value="P:methylation"/>
    <property type="evidence" value="ECO:0007669"/>
    <property type="project" value="UniProtKB-KW"/>
</dbReference>
<evidence type="ECO:0000256" key="3">
    <source>
        <dbReference type="ARBA" id="ARBA00022679"/>
    </source>
</evidence>
<evidence type="ECO:0000313" key="6">
    <source>
        <dbReference type="EMBL" id="OGD63864.1"/>
    </source>
</evidence>
<dbReference type="InterPro" id="IPR002295">
    <property type="entry name" value="N4/N6-MTase_EcoPI_Mod-like"/>
</dbReference>